<protein>
    <submittedName>
        <fullName evidence="2">Fe-S oxidoreductase</fullName>
    </submittedName>
</protein>
<dbReference type="PANTHER" id="PTHR42731">
    <property type="entry name" value="SLL1084 PROTEIN"/>
    <property type="match status" value="1"/>
</dbReference>
<gene>
    <name evidence="2" type="ORF">FRUB_01670</name>
</gene>
<dbReference type="CDD" id="cd01335">
    <property type="entry name" value="Radical_SAM"/>
    <property type="match status" value="1"/>
</dbReference>
<dbReference type="Proteomes" id="UP000214646">
    <property type="component" value="Unassembled WGS sequence"/>
</dbReference>
<dbReference type="GO" id="GO:0051536">
    <property type="term" value="F:iron-sulfur cluster binding"/>
    <property type="evidence" value="ECO:0007669"/>
    <property type="project" value="InterPro"/>
</dbReference>
<sequence length="613" mass="69737">MLNTALRDAVMRVLPRVTTPAQYAGGELNSVAKDHRQVRGKLCLCFPDAYTIGMSHHGLQVLYTIMNNDPQWACERAFTPWLDFERELRGNALPLYGLESFTPLREFDVVGFSLQYEVGYTNVLTMLDLGGIPHYSTDRRVTDPLVIAGGPGAQNPELLAPFVDLFVIGDGEQSLPWVMNQWVTLKERALRDGDVSFRRRQEMLAEIAGTAPWVYVPMFYEHEYHADGTIAAVNRTRADVPAEIASCTIDCDLGAIPLPTRPVVPFVQTPHDRIAIEIMRGCPHQCRFCQSTVIKRPLRLRSVEEIVRGALESYRNTGTNEISLLSLSTSDYPHFEELVKRMHETFMPLGVNVSLPSLRINHQLRSLPSLMKGVRKGGLTLAPEVARDDMREQIRKKIKNEDLYVGCREAFKNGWQKVKLYFLCGLPGERTVDLDGIIEMAETIAQISKEATGRYQEVVASVSNFVPKPHTPYQWNGMQTREYFRWAGDYLHRQKTQRSVKVKQHDIETSLLEGILTRGDRRVAAGLYEAWRRGARMDGWKECFRPELWWQSFRDLGIDLDFYTHRQRPVGERLPWDHVNVKKGRAYLEKEQSRSVIQLQVMADAVGGTGCGG</sequence>
<organism evidence="2 3">
    <name type="scientific">Fimbriiglobus ruber</name>
    <dbReference type="NCBI Taxonomy" id="1908690"/>
    <lineage>
        <taxon>Bacteria</taxon>
        <taxon>Pseudomonadati</taxon>
        <taxon>Planctomycetota</taxon>
        <taxon>Planctomycetia</taxon>
        <taxon>Gemmatales</taxon>
        <taxon>Gemmataceae</taxon>
        <taxon>Fimbriiglobus</taxon>
    </lineage>
</organism>
<dbReference type="InterPro" id="IPR023862">
    <property type="entry name" value="CHP03960_rSAM"/>
</dbReference>
<evidence type="ECO:0000259" key="1">
    <source>
        <dbReference type="PROSITE" id="PS51918"/>
    </source>
</evidence>
<dbReference type="GO" id="GO:0003824">
    <property type="term" value="F:catalytic activity"/>
    <property type="evidence" value="ECO:0007669"/>
    <property type="project" value="InterPro"/>
</dbReference>
<name>A0A225E756_9BACT</name>
<dbReference type="SFLD" id="SFLDG01082">
    <property type="entry name" value="B12-binding_domain_containing"/>
    <property type="match status" value="1"/>
</dbReference>
<feature type="domain" description="Radical SAM core" evidence="1">
    <location>
        <begin position="268"/>
        <end position="503"/>
    </location>
</feature>
<dbReference type="RefSeq" id="WP_088253079.1">
    <property type="nucleotide sequence ID" value="NZ_NIDE01000002.1"/>
</dbReference>
<dbReference type="InterPro" id="IPR058240">
    <property type="entry name" value="rSAM_sf"/>
</dbReference>
<dbReference type="AlphaFoldDB" id="A0A225E756"/>
<dbReference type="InterPro" id="IPR045784">
    <property type="entry name" value="Radical_SAM_N2"/>
</dbReference>
<comment type="caution">
    <text evidence="2">The sequence shown here is derived from an EMBL/GenBank/DDBJ whole genome shotgun (WGS) entry which is preliminary data.</text>
</comment>
<reference evidence="3" key="1">
    <citation type="submission" date="2017-06" db="EMBL/GenBank/DDBJ databases">
        <title>Genome analysis of Fimbriiglobus ruber SP5, the first member of the order Planctomycetales with confirmed chitinolytic capability.</title>
        <authorList>
            <person name="Ravin N.V."/>
            <person name="Rakitin A.L."/>
            <person name="Ivanova A.A."/>
            <person name="Beletsky A.V."/>
            <person name="Kulichevskaya I.S."/>
            <person name="Mardanov A.V."/>
            <person name="Dedysh S.N."/>
        </authorList>
    </citation>
    <scope>NUCLEOTIDE SEQUENCE [LARGE SCALE GENOMIC DNA]</scope>
    <source>
        <strain evidence="3">SP5</strain>
    </source>
</reference>
<dbReference type="SUPFAM" id="SSF102114">
    <property type="entry name" value="Radical SAM enzymes"/>
    <property type="match status" value="1"/>
</dbReference>
<dbReference type="Gene3D" id="3.80.30.20">
    <property type="entry name" value="tm_1862 like domain"/>
    <property type="match status" value="1"/>
</dbReference>
<dbReference type="SFLD" id="SFLDS00029">
    <property type="entry name" value="Radical_SAM"/>
    <property type="match status" value="1"/>
</dbReference>
<evidence type="ECO:0000313" key="2">
    <source>
        <dbReference type="EMBL" id="OWK45339.1"/>
    </source>
</evidence>
<dbReference type="EMBL" id="NIDE01000002">
    <property type="protein sequence ID" value="OWK45339.1"/>
    <property type="molecule type" value="Genomic_DNA"/>
</dbReference>
<dbReference type="PANTHER" id="PTHR42731:SF1">
    <property type="entry name" value="RADICAL SAM DOMAIN PROTEIN"/>
    <property type="match status" value="1"/>
</dbReference>
<accession>A0A225E756</accession>
<dbReference type="NCBIfam" id="TIGR03960">
    <property type="entry name" value="rSAM_fuse_unch"/>
    <property type="match status" value="1"/>
</dbReference>
<dbReference type="InterPro" id="IPR023404">
    <property type="entry name" value="rSAM_horseshoe"/>
</dbReference>
<dbReference type="Pfam" id="PF19864">
    <property type="entry name" value="Radical_SAM_N2"/>
    <property type="match status" value="1"/>
</dbReference>
<dbReference type="OrthoDB" id="9806827at2"/>
<dbReference type="InterPro" id="IPR007197">
    <property type="entry name" value="rSAM"/>
</dbReference>
<keyword evidence="3" id="KW-1185">Reference proteome</keyword>
<proteinExistence type="predicted"/>
<dbReference type="PROSITE" id="PS51918">
    <property type="entry name" value="RADICAL_SAM"/>
    <property type="match status" value="1"/>
</dbReference>
<evidence type="ECO:0000313" key="3">
    <source>
        <dbReference type="Proteomes" id="UP000214646"/>
    </source>
</evidence>
<dbReference type="SMART" id="SM00729">
    <property type="entry name" value="Elp3"/>
    <property type="match status" value="1"/>
</dbReference>
<dbReference type="Pfam" id="PF04055">
    <property type="entry name" value="Radical_SAM"/>
    <property type="match status" value="1"/>
</dbReference>
<dbReference type="InterPro" id="IPR006638">
    <property type="entry name" value="Elp3/MiaA/NifB-like_rSAM"/>
</dbReference>